<dbReference type="PATRIC" id="fig|1619022.3.peg.124"/>
<dbReference type="Gene3D" id="3.90.470.10">
    <property type="entry name" value="Ribosomal protein L22/L17"/>
    <property type="match status" value="1"/>
</dbReference>
<dbReference type="GO" id="GO:0006412">
    <property type="term" value="P:translation"/>
    <property type="evidence" value="ECO:0007669"/>
    <property type="project" value="UniProtKB-UniRule"/>
</dbReference>
<dbReference type="PANTHER" id="PTHR13501">
    <property type="entry name" value="CHLOROPLAST 50S RIBOSOMAL PROTEIN L22-RELATED"/>
    <property type="match status" value="1"/>
</dbReference>
<gene>
    <name evidence="7" type="primary">rplV</name>
    <name evidence="12" type="ORF">UY20_C0003G0027</name>
</gene>
<evidence type="ECO:0000256" key="6">
    <source>
        <dbReference type="ARBA" id="ARBA00035207"/>
    </source>
</evidence>
<keyword evidence="5 7" id="KW-0687">Ribonucleoprotein</keyword>
<dbReference type="Proteomes" id="UP000034403">
    <property type="component" value="Unassembled WGS sequence"/>
</dbReference>
<dbReference type="GO" id="GO:0003735">
    <property type="term" value="F:structural constituent of ribosome"/>
    <property type="evidence" value="ECO:0007669"/>
    <property type="project" value="InterPro"/>
</dbReference>
<keyword evidence="3 7" id="KW-0694">RNA-binding</keyword>
<evidence type="ECO:0000256" key="9">
    <source>
        <dbReference type="RuleBase" id="RU004006"/>
    </source>
</evidence>
<comment type="function">
    <text evidence="7 10">This protein binds specifically to 23S rRNA; its binding is stimulated by other ribosomal proteins, e.g., L4, L17, and L20. It is important during the early stages of 50S assembly. It makes multiple contacts with different domains of the 23S rRNA in the assembled 50S subunit and ribosome.</text>
</comment>
<dbReference type="HAMAP" id="MF_01331_B">
    <property type="entry name" value="Ribosomal_uL22_B"/>
    <property type="match status" value="1"/>
</dbReference>
<evidence type="ECO:0000256" key="8">
    <source>
        <dbReference type="RuleBase" id="RU004005"/>
    </source>
</evidence>
<evidence type="ECO:0000256" key="10">
    <source>
        <dbReference type="RuleBase" id="RU004008"/>
    </source>
</evidence>
<organism evidence="12 13">
    <name type="scientific">Candidatus Yanofskybacteria bacterium GW2011_GWA1_48_10</name>
    <dbReference type="NCBI Taxonomy" id="1619022"/>
    <lineage>
        <taxon>Bacteria</taxon>
        <taxon>Candidatus Yanofskyibacteriota</taxon>
    </lineage>
</organism>
<evidence type="ECO:0000256" key="5">
    <source>
        <dbReference type="ARBA" id="ARBA00023274"/>
    </source>
</evidence>
<protein>
    <recommendedName>
        <fullName evidence="6 7">Large ribosomal subunit protein uL22</fullName>
    </recommendedName>
</protein>
<dbReference type="EMBL" id="LCPC01000003">
    <property type="protein sequence ID" value="KKU89988.1"/>
    <property type="molecule type" value="Genomic_DNA"/>
</dbReference>
<evidence type="ECO:0000313" key="13">
    <source>
        <dbReference type="Proteomes" id="UP000034403"/>
    </source>
</evidence>
<feature type="compositionally biased region" description="Basic and acidic residues" evidence="11">
    <location>
        <begin position="154"/>
        <end position="165"/>
    </location>
</feature>
<evidence type="ECO:0000313" key="12">
    <source>
        <dbReference type="EMBL" id="KKU89988.1"/>
    </source>
</evidence>
<evidence type="ECO:0000256" key="3">
    <source>
        <dbReference type="ARBA" id="ARBA00022884"/>
    </source>
</evidence>
<evidence type="ECO:0000256" key="1">
    <source>
        <dbReference type="ARBA" id="ARBA00009451"/>
    </source>
</evidence>
<proteinExistence type="inferred from homology"/>
<dbReference type="NCBIfam" id="TIGR01044">
    <property type="entry name" value="rplV_bact"/>
    <property type="match status" value="1"/>
</dbReference>
<comment type="function">
    <text evidence="7">The globular domain of the protein is located near the polypeptide exit tunnel on the outside of the subunit, while an extended beta-hairpin is found that lines the wall of the exit tunnel in the center of the 70S ribosome.</text>
</comment>
<dbReference type="CDD" id="cd00336">
    <property type="entry name" value="Ribosomal_L22"/>
    <property type="match status" value="1"/>
</dbReference>
<feature type="compositionally biased region" description="Basic and acidic residues" evidence="11">
    <location>
        <begin position="120"/>
        <end position="146"/>
    </location>
</feature>
<dbReference type="InterPro" id="IPR036394">
    <property type="entry name" value="Ribosomal_uL22_sf"/>
</dbReference>
<feature type="region of interest" description="Disordered" evidence="11">
    <location>
        <begin position="120"/>
        <end position="179"/>
    </location>
</feature>
<dbReference type="InterPro" id="IPR047867">
    <property type="entry name" value="Ribosomal_uL22_bac/org-type"/>
</dbReference>
<accession>A0A0G1WI43</accession>
<keyword evidence="2 7" id="KW-0699">rRNA-binding</keyword>
<evidence type="ECO:0000256" key="4">
    <source>
        <dbReference type="ARBA" id="ARBA00022980"/>
    </source>
</evidence>
<evidence type="ECO:0000256" key="7">
    <source>
        <dbReference type="HAMAP-Rule" id="MF_01331"/>
    </source>
</evidence>
<dbReference type="GO" id="GO:0019843">
    <property type="term" value="F:rRNA binding"/>
    <property type="evidence" value="ECO:0007669"/>
    <property type="project" value="UniProtKB-UniRule"/>
</dbReference>
<keyword evidence="4 7" id="KW-0689">Ribosomal protein</keyword>
<comment type="subunit">
    <text evidence="7 9">Part of the 50S ribosomal subunit.</text>
</comment>
<dbReference type="AlphaFoldDB" id="A0A0G1WI43"/>
<evidence type="ECO:0000256" key="2">
    <source>
        <dbReference type="ARBA" id="ARBA00022730"/>
    </source>
</evidence>
<comment type="caution">
    <text evidence="12">The sequence shown here is derived from an EMBL/GenBank/DDBJ whole genome shotgun (WGS) entry which is preliminary data.</text>
</comment>
<name>A0A0G1WI43_9BACT</name>
<dbReference type="GO" id="GO:0022625">
    <property type="term" value="C:cytosolic large ribosomal subunit"/>
    <property type="evidence" value="ECO:0007669"/>
    <property type="project" value="TreeGrafter"/>
</dbReference>
<dbReference type="InterPro" id="IPR005727">
    <property type="entry name" value="Ribosomal_uL22_bac/chlpt-type"/>
</dbReference>
<evidence type="ECO:0000256" key="11">
    <source>
        <dbReference type="SAM" id="MobiDB-lite"/>
    </source>
</evidence>
<dbReference type="SUPFAM" id="SSF54843">
    <property type="entry name" value="Ribosomal protein L22"/>
    <property type="match status" value="1"/>
</dbReference>
<sequence>MATVKAQLNNLRLAPRKVRLITNLTKGKDALKALEQLEFVIRRPALPVSKLLRSAIANAENNFNMVASNLFIKDFQVDEGRKLKRYKPKARGAVGEIQKKTSHLRLILEEKVPGLKAEMPKTKVAKEHDHEHEQPEVKAKIDEPASKKASAGKPEIKTELGKKSETTSTKRRWFQRKSV</sequence>
<dbReference type="PANTHER" id="PTHR13501:SF8">
    <property type="entry name" value="LARGE RIBOSOMAL SUBUNIT PROTEIN UL22M"/>
    <property type="match status" value="1"/>
</dbReference>
<feature type="compositionally biased region" description="Basic residues" evidence="11">
    <location>
        <begin position="169"/>
        <end position="179"/>
    </location>
</feature>
<dbReference type="Pfam" id="PF00237">
    <property type="entry name" value="Ribosomal_L22"/>
    <property type="match status" value="1"/>
</dbReference>
<comment type="similarity">
    <text evidence="1 7 8">Belongs to the universal ribosomal protein uL22 family.</text>
</comment>
<reference evidence="12 13" key="1">
    <citation type="journal article" date="2015" name="Nature">
        <title>rRNA introns, odd ribosomes, and small enigmatic genomes across a large radiation of phyla.</title>
        <authorList>
            <person name="Brown C.T."/>
            <person name="Hug L.A."/>
            <person name="Thomas B.C."/>
            <person name="Sharon I."/>
            <person name="Castelle C.J."/>
            <person name="Singh A."/>
            <person name="Wilkins M.J."/>
            <person name="Williams K.H."/>
            <person name="Banfield J.F."/>
        </authorList>
    </citation>
    <scope>NUCLEOTIDE SEQUENCE [LARGE SCALE GENOMIC DNA]</scope>
</reference>
<dbReference type="InterPro" id="IPR001063">
    <property type="entry name" value="Ribosomal_uL22"/>
</dbReference>